<proteinExistence type="predicted"/>
<gene>
    <name evidence="4" type="ORF">TAV2_LOCUS22004</name>
</gene>
<feature type="repeat" description="RCC1" evidence="2">
    <location>
        <begin position="101"/>
        <end position="152"/>
    </location>
</feature>
<protein>
    <recommendedName>
        <fullName evidence="3">RCC1-like domain-containing protein</fullName>
    </recommendedName>
</protein>
<feature type="repeat" description="RCC1" evidence="2">
    <location>
        <begin position="207"/>
        <end position="267"/>
    </location>
</feature>
<dbReference type="InterPro" id="IPR009091">
    <property type="entry name" value="RCC1/BLIP-II"/>
</dbReference>
<keyword evidence="5" id="KW-1185">Reference proteome</keyword>
<feature type="repeat" description="RCC1" evidence="2">
    <location>
        <begin position="153"/>
        <end position="206"/>
    </location>
</feature>
<sequence>MLTRALGRVRIPASVIQGSNNSSGVFENSKLGPIGVSCRRWLSSESGKRVAAMWGSGDYGRLGLGNLESQWRPAVCSALSDHSIRALACGGAHTLFLTETRRVFATGLNDCGQLGISDGKTHAMEPLEVSGLEKDIQHISAGYYHSAAITVDGELYMWGKNSSGQLGLGKKAARVVHVPTKVQALHGITIKSVALGSEHSVAVTDGGEVLSWGGGGSGRLGHGHESSFFGILRSNSEFTPRLIKELEGIKVKNVAAGLLHSACTDENGSAFMFGEKSINKMGFGGVRNATTPSIVNEVPYADEVACGGYHTCVVTRGGELYTWGSNENGCLGTDSTYVSHSPVRVEGPFMESTVSQVSCGWKHTAAISDDNVFTWGWGGSHGTFSEDGHSSGGQLGHGSDVDYARPAMVNLGKNVRAVHISCGFNHTGAVLEHF</sequence>
<dbReference type="PRINTS" id="PR00633">
    <property type="entry name" value="RCCNDNSATION"/>
</dbReference>
<dbReference type="AlphaFoldDB" id="A0AAU9T023"/>
<dbReference type="PANTHER" id="PTHR22870:SF395">
    <property type="entry name" value="UVB-RESISTANCE PROTEIN UVR8-RELATED"/>
    <property type="match status" value="1"/>
</dbReference>
<dbReference type="SUPFAM" id="SSF50985">
    <property type="entry name" value="RCC1/BLIP-II"/>
    <property type="match status" value="2"/>
</dbReference>
<feature type="repeat" description="RCC1" evidence="2">
    <location>
        <begin position="370"/>
        <end position="433"/>
    </location>
</feature>
<dbReference type="Proteomes" id="UP000836841">
    <property type="component" value="Chromosome 6"/>
</dbReference>
<feature type="domain" description="RCC1-like" evidence="3">
    <location>
        <begin position="52"/>
        <end position="427"/>
    </location>
</feature>
<dbReference type="Pfam" id="PF25390">
    <property type="entry name" value="WD40_RLD"/>
    <property type="match status" value="1"/>
</dbReference>
<evidence type="ECO:0000313" key="4">
    <source>
        <dbReference type="EMBL" id="CAH2073475.1"/>
    </source>
</evidence>
<evidence type="ECO:0000256" key="2">
    <source>
        <dbReference type="PROSITE-ProRule" id="PRU00235"/>
    </source>
</evidence>
<dbReference type="PROSITE" id="PS00626">
    <property type="entry name" value="RCC1_2"/>
    <property type="match status" value="1"/>
</dbReference>
<dbReference type="InterPro" id="IPR058923">
    <property type="entry name" value="RCC1-like_dom"/>
</dbReference>
<evidence type="ECO:0000313" key="5">
    <source>
        <dbReference type="Proteomes" id="UP000836841"/>
    </source>
</evidence>
<evidence type="ECO:0000259" key="3">
    <source>
        <dbReference type="Pfam" id="PF25390"/>
    </source>
</evidence>
<dbReference type="PANTHER" id="PTHR22870">
    <property type="entry name" value="REGULATOR OF CHROMOSOME CONDENSATION"/>
    <property type="match status" value="1"/>
</dbReference>
<dbReference type="InterPro" id="IPR051210">
    <property type="entry name" value="Ub_ligase/GEF_domain"/>
</dbReference>
<evidence type="ECO:0000256" key="1">
    <source>
        <dbReference type="ARBA" id="ARBA00022737"/>
    </source>
</evidence>
<feature type="repeat" description="RCC1" evidence="2">
    <location>
        <begin position="49"/>
        <end position="100"/>
    </location>
</feature>
<dbReference type="Gene3D" id="2.130.10.30">
    <property type="entry name" value="Regulator of chromosome condensation 1/beta-lactamase-inhibitor protein II"/>
    <property type="match status" value="3"/>
</dbReference>
<dbReference type="PROSITE" id="PS50012">
    <property type="entry name" value="RCC1_3"/>
    <property type="match status" value="7"/>
</dbReference>
<feature type="repeat" description="RCC1" evidence="2">
    <location>
        <begin position="318"/>
        <end position="370"/>
    </location>
</feature>
<dbReference type="EMBL" id="OU466862">
    <property type="protein sequence ID" value="CAH2073475.1"/>
    <property type="molecule type" value="Genomic_DNA"/>
</dbReference>
<dbReference type="InterPro" id="IPR000408">
    <property type="entry name" value="Reg_chr_condens"/>
</dbReference>
<name>A0AAU9T023_THLAR</name>
<feature type="repeat" description="RCC1" evidence="2">
    <location>
        <begin position="268"/>
        <end position="317"/>
    </location>
</feature>
<reference evidence="4 5" key="1">
    <citation type="submission" date="2022-03" db="EMBL/GenBank/DDBJ databases">
        <authorList>
            <person name="Nunn A."/>
            <person name="Chopra R."/>
            <person name="Nunn A."/>
            <person name="Contreras Garrido A."/>
        </authorList>
    </citation>
    <scope>NUCLEOTIDE SEQUENCE [LARGE SCALE GENOMIC DNA]</scope>
</reference>
<organism evidence="4 5">
    <name type="scientific">Thlaspi arvense</name>
    <name type="common">Field penny-cress</name>
    <dbReference type="NCBI Taxonomy" id="13288"/>
    <lineage>
        <taxon>Eukaryota</taxon>
        <taxon>Viridiplantae</taxon>
        <taxon>Streptophyta</taxon>
        <taxon>Embryophyta</taxon>
        <taxon>Tracheophyta</taxon>
        <taxon>Spermatophyta</taxon>
        <taxon>Magnoliopsida</taxon>
        <taxon>eudicotyledons</taxon>
        <taxon>Gunneridae</taxon>
        <taxon>Pentapetalae</taxon>
        <taxon>rosids</taxon>
        <taxon>malvids</taxon>
        <taxon>Brassicales</taxon>
        <taxon>Brassicaceae</taxon>
        <taxon>Thlaspideae</taxon>
        <taxon>Thlaspi</taxon>
    </lineage>
</organism>
<accession>A0AAU9T023</accession>
<keyword evidence="1" id="KW-0677">Repeat</keyword>